<gene>
    <name evidence="1" type="ORF">IAC47_00220</name>
</gene>
<dbReference type="EMBL" id="DXGG01000007">
    <property type="protein sequence ID" value="HIW86689.1"/>
    <property type="molecule type" value="Genomic_DNA"/>
</dbReference>
<dbReference type="Proteomes" id="UP000824267">
    <property type="component" value="Unassembled WGS sequence"/>
</dbReference>
<accession>A0A9D1RF24</accession>
<comment type="caution">
    <text evidence="1">The sequence shown here is derived from an EMBL/GenBank/DDBJ whole genome shotgun (WGS) entry which is preliminary data.</text>
</comment>
<name>A0A9D1RF24_9BACT</name>
<dbReference type="AlphaFoldDB" id="A0A9D1RF24"/>
<reference evidence="1" key="2">
    <citation type="submission" date="2021-04" db="EMBL/GenBank/DDBJ databases">
        <authorList>
            <person name="Gilroy R."/>
        </authorList>
    </citation>
    <scope>NUCLEOTIDE SEQUENCE</scope>
    <source>
        <strain evidence="1">Gambia16-930</strain>
    </source>
</reference>
<evidence type="ECO:0000313" key="2">
    <source>
        <dbReference type="Proteomes" id="UP000824267"/>
    </source>
</evidence>
<dbReference type="CDD" id="cd02980">
    <property type="entry name" value="TRX_Fd_family"/>
    <property type="match status" value="1"/>
</dbReference>
<evidence type="ECO:0000313" key="1">
    <source>
        <dbReference type="EMBL" id="HIW86689.1"/>
    </source>
</evidence>
<protein>
    <submittedName>
        <fullName evidence="1">(2Fe-2S) ferredoxin domain-containing protein</fullName>
    </submittedName>
</protein>
<proteinExistence type="predicted"/>
<sequence>MLNVRICVGTYCYITGGEELAKLKKNLPEEIRDKVEMIGSACLGCHDMEGVAKPPYAKVGDVLIQECTEDKLLDEIYRQLNMERK</sequence>
<dbReference type="Gene3D" id="3.40.30.10">
    <property type="entry name" value="Glutaredoxin"/>
    <property type="match status" value="1"/>
</dbReference>
<organism evidence="1 2">
    <name type="scientific">Candidatus Onthomorpha intestinigallinarum</name>
    <dbReference type="NCBI Taxonomy" id="2840880"/>
    <lineage>
        <taxon>Bacteria</taxon>
        <taxon>Pseudomonadati</taxon>
        <taxon>Bacteroidota</taxon>
        <taxon>Bacteroidia</taxon>
        <taxon>Bacteroidales</taxon>
        <taxon>Candidatus Onthomorpha</taxon>
    </lineage>
</organism>
<reference evidence="1" key="1">
    <citation type="journal article" date="2021" name="PeerJ">
        <title>Extensive microbial diversity within the chicken gut microbiome revealed by metagenomics and culture.</title>
        <authorList>
            <person name="Gilroy R."/>
            <person name="Ravi A."/>
            <person name="Getino M."/>
            <person name="Pursley I."/>
            <person name="Horton D.L."/>
            <person name="Alikhan N.F."/>
            <person name="Baker D."/>
            <person name="Gharbi K."/>
            <person name="Hall N."/>
            <person name="Watson M."/>
            <person name="Adriaenssens E.M."/>
            <person name="Foster-Nyarko E."/>
            <person name="Jarju S."/>
            <person name="Secka A."/>
            <person name="Antonio M."/>
            <person name="Oren A."/>
            <person name="Chaudhuri R.R."/>
            <person name="La Ragione R."/>
            <person name="Hildebrand F."/>
            <person name="Pallen M.J."/>
        </authorList>
    </citation>
    <scope>NUCLEOTIDE SEQUENCE</scope>
    <source>
        <strain evidence="1">Gambia16-930</strain>
    </source>
</reference>